<organism evidence="7 8">
    <name type="scientific">Sphingobacterium tabacisoli</name>
    <dbReference type="NCBI Taxonomy" id="2044855"/>
    <lineage>
        <taxon>Bacteria</taxon>
        <taxon>Pseudomonadati</taxon>
        <taxon>Bacteroidota</taxon>
        <taxon>Sphingobacteriia</taxon>
        <taxon>Sphingobacteriales</taxon>
        <taxon>Sphingobacteriaceae</taxon>
        <taxon>Sphingobacterium</taxon>
    </lineage>
</organism>
<evidence type="ECO:0000256" key="2">
    <source>
        <dbReference type="ARBA" id="ARBA00023015"/>
    </source>
</evidence>
<keyword evidence="2" id="KW-0805">Transcription regulation</keyword>
<evidence type="ECO:0000259" key="6">
    <source>
        <dbReference type="Pfam" id="PF08281"/>
    </source>
</evidence>
<dbReference type="SUPFAM" id="SSF88659">
    <property type="entry name" value="Sigma3 and sigma4 domains of RNA polymerase sigma factors"/>
    <property type="match status" value="1"/>
</dbReference>
<sequence length="196" mass="23710">MQFGKEINSEYDLLDRLRKGDHEAFTKLYEKYSVLLIPTILRLLKSQELTEELLQKLFIKIWDSREQIDPTKSFKAYVYRIAQNMVYYSFREDSRQKRLLDFVINQKSESYSHIEEDLINKEMEDLVKAAIEKLPPKRKEVYLLFRYEEKSYKEISDLLHISTSTINDHLQKANKFLREELNKKEFVWLLFLLLSQ</sequence>
<accession>A0ABW5L7M6</accession>
<gene>
    <name evidence="7" type="ORF">ACFSQW_20340</name>
</gene>
<dbReference type="InterPro" id="IPR014284">
    <property type="entry name" value="RNA_pol_sigma-70_dom"/>
</dbReference>
<evidence type="ECO:0000256" key="4">
    <source>
        <dbReference type="ARBA" id="ARBA00023163"/>
    </source>
</evidence>
<keyword evidence="4" id="KW-0804">Transcription</keyword>
<name>A0ABW5L7M6_9SPHI</name>
<evidence type="ECO:0000259" key="5">
    <source>
        <dbReference type="Pfam" id="PF04542"/>
    </source>
</evidence>
<comment type="similarity">
    <text evidence="1">Belongs to the sigma-70 factor family. ECF subfamily.</text>
</comment>
<feature type="domain" description="RNA polymerase sigma factor 70 region 4 type 2" evidence="6">
    <location>
        <begin position="126"/>
        <end position="175"/>
    </location>
</feature>
<dbReference type="InterPro" id="IPR039425">
    <property type="entry name" value="RNA_pol_sigma-70-like"/>
</dbReference>
<reference evidence="8" key="1">
    <citation type="journal article" date="2019" name="Int. J. Syst. Evol. Microbiol.">
        <title>The Global Catalogue of Microorganisms (GCM) 10K type strain sequencing project: providing services to taxonomists for standard genome sequencing and annotation.</title>
        <authorList>
            <consortium name="The Broad Institute Genomics Platform"/>
            <consortium name="The Broad Institute Genome Sequencing Center for Infectious Disease"/>
            <person name="Wu L."/>
            <person name="Ma J."/>
        </authorList>
    </citation>
    <scope>NUCLEOTIDE SEQUENCE [LARGE SCALE GENOMIC DNA]</scope>
    <source>
        <strain evidence="8">KCTC 52298</strain>
    </source>
</reference>
<keyword evidence="8" id="KW-1185">Reference proteome</keyword>
<evidence type="ECO:0000313" key="7">
    <source>
        <dbReference type="EMBL" id="MFD2556749.1"/>
    </source>
</evidence>
<evidence type="ECO:0000256" key="1">
    <source>
        <dbReference type="ARBA" id="ARBA00010641"/>
    </source>
</evidence>
<dbReference type="InterPro" id="IPR036388">
    <property type="entry name" value="WH-like_DNA-bd_sf"/>
</dbReference>
<feature type="domain" description="RNA polymerase sigma-70 region 2" evidence="5">
    <location>
        <begin position="28"/>
        <end position="95"/>
    </location>
</feature>
<dbReference type="CDD" id="cd06171">
    <property type="entry name" value="Sigma70_r4"/>
    <property type="match status" value="1"/>
</dbReference>
<dbReference type="Gene3D" id="1.10.1740.10">
    <property type="match status" value="1"/>
</dbReference>
<dbReference type="InterPro" id="IPR013324">
    <property type="entry name" value="RNA_pol_sigma_r3/r4-like"/>
</dbReference>
<evidence type="ECO:0000313" key="8">
    <source>
        <dbReference type="Proteomes" id="UP001597440"/>
    </source>
</evidence>
<evidence type="ECO:0000256" key="3">
    <source>
        <dbReference type="ARBA" id="ARBA00023082"/>
    </source>
</evidence>
<keyword evidence="3" id="KW-0731">Sigma factor</keyword>
<dbReference type="EMBL" id="JBHULD010000025">
    <property type="protein sequence ID" value="MFD2556749.1"/>
    <property type="molecule type" value="Genomic_DNA"/>
</dbReference>
<dbReference type="SUPFAM" id="SSF88946">
    <property type="entry name" value="Sigma2 domain of RNA polymerase sigma factors"/>
    <property type="match status" value="1"/>
</dbReference>
<dbReference type="InterPro" id="IPR013249">
    <property type="entry name" value="RNA_pol_sigma70_r4_t2"/>
</dbReference>
<dbReference type="NCBIfam" id="TIGR02937">
    <property type="entry name" value="sigma70-ECF"/>
    <property type="match status" value="1"/>
</dbReference>
<proteinExistence type="inferred from homology"/>
<dbReference type="PANTHER" id="PTHR43133:SF46">
    <property type="entry name" value="RNA POLYMERASE SIGMA-70 FACTOR ECF SUBFAMILY"/>
    <property type="match status" value="1"/>
</dbReference>
<dbReference type="RefSeq" id="WP_210354841.1">
    <property type="nucleotide sequence ID" value="NZ_JAEQMU010000002.1"/>
</dbReference>
<comment type="caution">
    <text evidence="7">The sequence shown here is derived from an EMBL/GenBank/DDBJ whole genome shotgun (WGS) entry which is preliminary data.</text>
</comment>
<dbReference type="InterPro" id="IPR013325">
    <property type="entry name" value="RNA_pol_sigma_r2"/>
</dbReference>
<dbReference type="NCBIfam" id="TIGR02985">
    <property type="entry name" value="Sig70_bacteroi1"/>
    <property type="match status" value="1"/>
</dbReference>
<dbReference type="InterPro" id="IPR014327">
    <property type="entry name" value="RNA_pol_sigma70_bacteroid"/>
</dbReference>
<protein>
    <submittedName>
        <fullName evidence="7">RNA polymerase sigma factor</fullName>
    </submittedName>
</protein>
<dbReference type="Pfam" id="PF08281">
    <property type="entry name" value="Sigma70_r4_2"/>
    <property type="match status" value="1"/>
</dbReference>
<dbReference type="PANTHER" id="PTHR43133">
    <property type="entry name" value="RNA POLYMERASE ECF-TYPE SIGMA FACTO"/>
    <property type="match status" value="1"/>
</dbReference>
<dbReference type="Proteomes" id="UP001597440">
    <property type="component" value="Unassembled WGS sequence"/>
</dbReference>
<dbReference type="Gene3D" id="1.10.10.10">
    <property type="entry name" value="Winged helix-like DNA-binding domain superfamily/Winged helix DNA-binding domain"/>
    <property type="match status" value="1"/>
</dbReference>
<dbReference type="Pfam" id="PF04542">
    <property type="entry name" value="Sigma70_r2"/>
    <property type="match status" value="1"/>
</dbReference>
<dbReference type="InterPro" id="IPR007627">
    <property type="entry name" value="RNA_pol_sigma70_r2"/>
</dbReference>